<gene>
    <name evidence="4" type="ORF">FALBO_5459</name>
</gene>
<organism evidence="4 5">
    <name type="scientific">Fusarium albosuccineum</name>
    <dbReference type="NCBI Taxonomy" id="1237068"/>
    <lineage>
        <taxon>Eukaryota</taxon>
        <taxon>Fungi</taxon>
        <taxon>Dikarya</taxon>
        <taxon>Ascomycota</taxon>
        <taxon>Pezizomycotina</taxon>
        <taxon>Sordariomycetes</taxon>
        <taxon>Hypocreomycetidae</taxon>
        <taxon>Hypocreales</taxon>
        <taxon>Nectriaceae</taxon>
        <taxon>Fusarium</taxon>
        <taxon>Fusarium decemcellulare species complex</taxon>
    </lineage>
</organism>
<dbReference type="EMBL" id="JAADYS010000710">
    <property type="protein sequence ID" value="KAF4467664.1"/>
    <property type="molecule type" value="Genomic_DNA"/>
</dbReference>
<dbReference type="GO" id="GO:0016491">
    <property type="term" value="F:oxidoreductase activity"/>
    <property type="evidence" value="ECO:0007669"/>
    <property type="project" value="UniProtKB-KW"/>
</dbReference>
<proteinExistence type="inferred from homology"/>
<sequence length="545" mass="60244">MPFILPKVSPLPAGIDLSSKTAIVTGATSGIGLEITRQLLTLKVSTLILAVRNVSKGEEVRKTLLSEPAIKTANPNANVQVMKLDTEDYASVQSFVDGFKSKYDKLHLLMLNAGIGTLAREFAPNGHEKNIQVNYLSNVLLTVSLLPLLEATAGKEGSPTRMTWTGSRTHKRTSLAGNVPLKQGEGVLQHFDTAEDIPAFARYGDSKLLGVLFQLELANHIDPSKVIVNSFCPAMVATAMSDVLPVYLRIPMDLIKAIRARSPEKAAWIGLNAALVAGKESHGRLLEDNKVADLGEFVESEEGAKVRRLLWEETVEEMRGLVALPSWMEINAYLGAERHHRLLQYKLGDLNCVIRSQADVLYATTAEDRHEFEAEPGPASEKKSMKDLDHLLHLLEYGTPAEDAVPGSDMRLTSYSTKVPQSRLAEVKTSLRGRQFKPASLLPWLWLGRTPCLIHALGTGKEIEQIDQYILEGELKRWEDDESNQQALRKMVSLLRQLRDLVAKSKTGACMAIPSKTGKNRDLDVFEMPEAKSPLPRATIEEFWS</sequence>
<comment type="similarity">
    <text evidence="1">Belongs to the short-chain dehydrogenases/reductases (SDR) family.</text>
</comment>
<evidence type="ECO:0000313" key="4">
    <source>
        <dbReference type="EMBL" id="KAF4467664.1"/>
    </source>
</evidence>
<evidence type="ECO:0000256" key="3">
    <source>
        <dbReference type="ARBA" id="ARBA00023002"/>
    </source>
</evidence>
<accession>A0A8H4LHM8</accession>
<dbReference type="SUPFAM" id="SSF51735">
    <property type="entry name" value="NAD(P)-binding Rossmann-fold domains"/>
    <property type="match status" value="1"/>
</dbReference>
<comment type="caution">
    <text evidence="4">The sequence shown here is derived from an EMBL/GenBank/DDBJ whole genome shotgun (WGS) entry which is preliminary data.</text>
</comment>
<keyword evidence="2" id="KW-0521">NADP</keyword>
<dbReference type="PANTHER" id="PTHR24320:SF252">
    <property type="entry name" value="DEHYDROGENASE_REDUCTASE FAMILY PROTEIN, PUTATIVE (AFU_ORTHOLOGUE AFUA_3G08550)-RELATED"/>
    <property type="match status" value="1"/>
</dbReference>
<dbReference type="Pfam" id="PF00106">
    <property type="entry name" value="adh_short"/>
    <property type="match status" value="1"/>
</dbReference>
<reference evidence="4 5" key="1">
    <citation type="submission" date="2020-01" db="EMBL/GenBank/DDBJ databases">
        <title>Identification and distribution of gene clusters putatively required for synthesis of sphingolipid metabolism inhibitors in phylogenetically diverse species of the filamentous fungus Fusarium.</title>
        <authorList>
            <person name="Kim H.-S."/>
            <person name="Busman M."/>
            <person name="Brown D.W."/>
            <person name="Divon H."/>
            <person name="Uhlig S."/>
            <person name="Proctor R.H."/>
        </authorList>
    </citation>
    <scope>NUCLEOTIDE SEQUENCE [LARGE SCALE GENOMIC DNA]</scope>
    <source>
        <strain evidence="4 5">NRRL 20459</strain>
    </source>
</reference>
<dbReference type="Gene3D" id="3.40.50.720">
    <property type="entry name" value="NAD(P)-binding Rossmann-like Domain"/>
    <property type="match status" value="1"/>
</dbReference>
<dbReference type="AlphaFoldDB" id="A0A8H4LHM8"/>
<dbReference type="PRINTS" id="PR00081">
    <property type="entry name" value="GDHRDH"/>
</dbReference>
<dbReference type="InterPro" id="IPR036291">
    <property type="entry name" value="NAD(P)-bd_dom_sf"/>
</dbReference>
<evidence type="ECO:0000313" key="5">
    <source>
        <dbReference type="Proteomes" id="UP000554235"/>
    </source>
</evidence>
<protein>
    <submittedName>
        <fullName evidence="4">Short-chain dehydrogenase reductase SDR</fullName>
    </submittedName>
</protein>
<keyword evidence="5" id="KW-1185">Reference proteome</keyword>
<evidence type="ECO:0000256" key="1">
    <source>
        <dbReference type="ARBA" id="ARBA00006484"/>
    </source>
</evidence>
<dbReference type="InterPro" id="IPR002347">
    <property type="entry name" value="SDR_fam"/>
</dbReference>
<evidence type="ECO:0000256" key="2">
    <source>
        <dbReference type="ARBA" id="ARBA00022857"/>
    </source>
</evidence>
<dbReference type="Proteomes" id="UP000554235">
    <property type="component" value="Unassembled WGS sequence"/>
</dbReference>
<dbReference type="OrthoDB" id="542013at2759"/>
<name>A0A8H4LHM8_9HYPO</name>
<dbReference type="PANTHER" id="PTHR24320">
    <property type="entry name" value="RETINOL DEHYDROGENASE"/>
    <property type="match status" value="1"/>
</dbReference>
<keyword evidence="3" id="KW-0560">Oxidoreductase</keyword>